<dbReference type="Pfam" id="PF13701">
    <property type="entry name" value="DDE_Tnp_1_4"/>
    <property type="match status" value="1"/>
</dbReference>
<evidence type="ECO:0000313" key="2">
    <source>
        <dbReference type="EMBL" id="EPR34523.1"/>
    </source>
</evidence>
<evidence type="ECO:0000259" key="1">
    <source>
        <dbReference type="Pfam" id="PF13701"/>
    </source>
</evidence>
<feature type="domain" description="Transposase DDE" evidence="1">
    <location>
        <begin position="32"/>
        <end position="479"/>
    </location>
</feature>
<keyword evidence="3" id="KW-1185">Reference proteome</keyword>
<dbReference type="InterPro" id="IPR025668">
    <property type="entry name" value="Tnp_DDE_dom"/>
</dbReference>
<organism evidence="2 3">
    <name type="scientific">Desulfococcus multivorans DSM 2059</name>
    <dbReference type="NCBI Taxonomy" id="1121405"/>
    <lineage>
        <taxon>Bacteria</taxon>
        <taxon>Pseudomonadati</taxon>
        <taxon>Thermodesulfobacteriota</taxon>
        <taxon>Desulfobacteria</taxon>
        <taxon>Desulfobacterales</taxon>
        <taxon>Desulfococcaceae</taxon>
        <taxon>Desulfococcus</taxon>
    </lineage>
</organism>
<dbReference type="AlphaFoldDB" id="S7UQC5"/>
<protein>
    <recommendedName>
        <fullName evidence="1">Transposase DDE domain-containing protein</fullName>
    </recommendedName>
</protein>
<dbReference type="EMBL" id="ATHJ01000114">
    <property type="protein sequence ID" value="EPR34523.1"/>
    <property type="molecule type" value="Genomic_DNA"/>
</dbReference>
<dbReference type="Proteomes" id="UP000014977">
    <property type="component" value="Unassembled WGS sequence"/>
</dbReference>
<dbReference type="InterPro" id="IPR047960">
    <property type="entry name" value="Transpos_IS1380"/>
</dbReference>
<dbReference type="OrthoDB" id="9815173at2"/>
<dbReference type="STRING" id="897.B2D07_11295"/>
<dbReference type="eggNOG" id="COG3385">
    <property type="taxonomic scope" value="Bacteria"/>
</dbReference>
<dbReference type="RefSeq" id="WP_020878379.1">
    <property type="nucleotide sequence ID" value="NZ_ATHJ01000114.1"/>
</dbReference>
<sequence>MTPIISKKLKNRKRKITRRTRRRNWEDRPRPMISGSNIHYEFDGRSKGIAGGGIGIIHTLAERTGLMDELDERLELLKRHLPYHESDHVLNIAYNLLAGGSCLEDIELLRNDEAWLNALGAELIPDPTTAGDFLRRFDEDQIIELMEAKNEIRKKIWRRQPRCFRKEAVINVDGTISETSGECKEGMDISYDGRWGYHPLVVSLAQTREPLYLVNRPANAPSHLDSAVWIDKSLDLVKGIFDTVNLRGDTDFGLTAHFDKWDELCTFVLGMDARPNLVKLAKSLTEWDLLERKPRHTVKTRKRRQPENIKKAVVKKRKFKTIQTASEYLSEFSYKPGKCRKPYRMIVLKKILKVTKGELKLFDDVRYFFYITNDAKNSKEQILEFYRKRADHENDIEQLKNGACALKAPSNTLLSNWAYMAIASTAWDLKAWYGLLMPYRHLGKRIVRMEFKRFIHTFIRIPCLIIRTGRKIVYRLVGYNHSLKHALNCFHALKQFNFP</sequence>
<name>S7UQC5_DESML</name>
<gene>
    <name evidence="2" type="ORF">dsmv_3289</name>
</gene>
<dbReference type="NCBIfam" id="NF033539">
    <property type="entry name" value="transpos_IS1380"/>
    <property type="match status" value="1"/>
</dbReference>
<comment type="caution">
    <text evidence="2">The sequence shown here is derived from an EMBL/GenBank/DDBJ whole genome shotgun (WGS) entry which is preliminary data.</text>
</comment>
<evidence type="ECO:0000313" key="3">
    <source>
        <dbReference type="Proteomes" id="UP000014977"/>
    </source>
</evidence>
<reference evidence="2 3" key="1">
    <citation type="journal article" date="2013" name="Genome Announc.">
        <title>Draft genome sequences for three mercury-methylating, sulfate-reducing bacteria.</title>
        <authorList>
            <person name="Brown S.D."/>
            <person name="Hurt R.A.Jr."/>
            <person name="Gilmour C.C."/>
            <person name="Elias D.A."/>
        </authorList>
    </citation>
    <scope>NUCLEOTIDE SEQUENCE [LARGE SCALE GENOMIC DNA]</scope>
    <source>
        <strain evidence="2 3">DSM 2059</strain>
    </source>
</reference>
<accession>S7UQC5</accession>
<proteinExistence type="predicted"/>